<protein>
    <submittedName>
        <fullName evidence="1">Uncharacterized protein</fullName>
    </submittedName>
</protein>
<reference evidence="1 2" key="1">
    <citation type="submission" date="2017-08" db="EMBL/GenBank/DDBJ databases">
        <title>Genomes of Fischerella (Mastigocladus) sp. strains.</title>
        <authorList>
            <person name="Miller S.R."/>
        </authorList>
    </citation>
    <scope>NUCLEOTIDE SEQUENCE [LARGE SCALE GENOMIC DNA]</scope>
    <source>
        <strain evidence="1 2">CCMEE 5323</strain>
    </source>
</reference>
<dbReference type="RefSeq" id="WP_102204943.1">
    <property type="nucleotide sequence ID" value="NZ_CAWNVR010000151.1"/>
</dbReference>
<dbReference type="AlphaFoldDB" id="A0A2N6K742"/>
<gene>
    <name evidence="1" type="ORF">CEN44_05330</name>
</gene>
<evidence type="ECO:0000313" key="2">
    <source>
        <dbReference type="Proteomes" id="UP000235036"/>
    </source>
</evidence>
<proteinExistence type="predicted"/>
<comment type="caution">
    <text evidence="1">The sequence shown here is derived from an EMBL/GenBank/DDBJ whole genome shotgun (WGS) entry which is preliminary data.</text>
</comment>
<name>A0A2N6K742_FISMU</name>
<organism evidence="1 2">
    <name type="scientific">Fischerella muscicola CCMEE 5323</name>
    <dbReference type="NCBI Taxonomy" id="2019572"/>
    <lineage>
        <taxon>Bacteria</taxon>
        <taxon>Bacillati</taxon>
        <taxon>Cyanobacteriota</taxon>
        <taxon>Cyanophyceae</taxon>
        <taxon>Nostocales</taxon>
        <taxon>Hapalosiphonaceae</taxon>
        <taxon>Fischerella</taxon>
    </lineage>
</organism>
<evidence type="ECO:0000313" key="1">
    <source>
        <dbReference type="EMBL" id="PLZ92659.1"/>
    </source>
</evidence>
<keyword evidence="2" id="KW-1185">Reference proteome</keyword>
<sequence>MKVLKLAAVIDGSGNLHLDIPTELPAGTVDVVIVLNPSIPDTPQIKPYDFSDLAGRLSWQGDSVVAQRMLRDEW</sequence>
<dbReference type="EMBL" id="NRQW01000109">
    <property type="protein sequence ID" value="PLZ92659.1"/>
    <property type="molecule type" value="Genomic_DNA"/>
</dbReference>
<accession>A0A2N6K742</accession>
<dbReference type="Proteomes" id="UP000235036">
    <property type="component" value="Unassembled WGS sequence"/>
</dbReference>